<feature type="compositionally biased region" description="Polar residues" evidence="1">
    <location>
        <begin position="11"/>
        <end position="23"/>
    </location>
</feature>
<sequence length="250" mass="27727">MLTKNADMIQNKPSTMPKSWRATSSDDATATLHHDVSQLCENVSTYIADTLTAIPPDNVYVPTVVSGVSNVLPVPDAVPVTEFTTLGEGSSCFAPPPWPWSPTVPLDDKVMDFLRKRGDIAQKEVVQYEKFARLKRHEVKLIDHLLKEFGTVQPTEEFSLQLFPAVDGLLGQLDIPVEGISLQRAAKLFDQQVVVGVGIVACFNEVSDMLFGVPVAIELLEFWRMVAERHWDVLNPLRVRPPVYDGFAVA</sequence>
<evidence type="ECO:0000313" key="2">
    <source>
        <dbReference type="EMBL" id="KAG9450332.1"/>
    </source>
</evidence>
<keyword evidence="3" id="KW-1185">Reference proteome</keyword>
<name>A0AAV7ERQ0_ARIFI</name>
<accession>A0AAV7ERQ0</accession>
<reference evidence="2 3" key="1">
    <citation type="submission" date="2021-07" db="EMBL/GenBank/DDBJ databases">
        <title>The Aristolochia fimbriata genome: insights into angiosperm evolution, floral development and chemical biosynthesis.</title>
        <authorList>
            <person name="Jiao Y."/>
        </authorList>
    </citation>
    <scope>NUCLEOTIDE SEQUENCE [LARGE SCALE GENOMIC DNA]</scope>
    <source>
        <strain evidence="2">IBCAS-2021</strain>
        <tissue evidence="2">Leaf</tissue>
    </source>
</reference>
<organism evidence="2 3">
    <name type="scientific">Aristolochia fimbriata</name>
    <name type="common">White veined hardy Dutchman's pipe vine</name>
    <dbReference type="NCBI Taxonomy" id="158543"/>
    <lineage>
        <taxon>Eukaryota</taxon>
        <taxon>Viridiplantae</taxon>
        <taxon>Streptophyta</taxon>
        <taxon>Embryophyta</taxon>
        <taxon>Tracheophyta</taxon>
        <taxon>Spermatophyta</taxon>
        <taxon>Magnoliopsida</taxon>
        <taxon>Magnoliidae</taxon>
        <taxon>Piperales</taxon>
        <taxon>Aristolochiaceae</taxon>
        <taxon>Aristolochia</taxon>
    </lineage>
</organism>
<gene>
    <name evidence="2" type="ORF">H6P81_010297</name>
</gene>
<comment type="caution">
    <text evidence="2">The sequence shown here is derived from an EMBL/GenBank/DDBJ whole genome shotgun (WGS) entry which is preliminary data.</text>
</comment>
<proteinExistence type="predicted"/>
<dbReference type="AlphaFoldDB" id="A0AAV7ERQ0"/>
<feature type="region of interest" description="Disordered" evidence="1">
    <location>
        <begin position="1"/>
        <end position="23"/>
    </location>
</feature>
<evidence type="ECO:0000313" key="3">
    <source>
        <dbReference type="Proteomes" id="UP000825729"/>
    </source>
</evidence>
<protein>
    <submittedName>
        <fullName evidence="2">Uncharacterized protein</fullName>
    </submittedName>
</protein>
<dbReference type="EMBL" id="JAINDJ010000004">
    <property type="protein sequence ID" value="KAG9450332.1"/>
    <property type="molecule type" value="Genomic_DNA"/>
</dbReference>
<evidence type="ECO:0000256" key="1">
    <source>
        <dbReference type="SAM" id="MobiDB-lite"/>
    </source>
</evidence>
<dbReference type="Proteomes" id="UP000825729">
    <property type="component" value="Unassembled WGS sequence"/>
</dbReference>